<dbReference type="Gene3D" id="3.30.160.390">
    <property type="entry name" value="Integrase, DNA-binding domain"/>
    <property type="match status" value="1"/>
</dbReference>
<gene>
    <name evidence="4" type="ORF">IV454_28745</name>
</gene>
<sequence length="139" mass="15374">MPPKRHAPTIMAKQIAPLTDLTIRNAKPGEKSLKRFDGGGLYLEVMPGGSKLWRMKYRQLNGKENRLSFGSYPEISLADARAKRAAARAHLAAGADPGRERDVAAASASHVAANTFERVAREWHHTFVESWQPQTAKNI</sequence>
<dbReference type="PANTHER" id="PTHR30629:SF2">
    <property type="entry name" value="PROPHAGE INTEGRASE INTS-RELATED"/>
    <property type="match status" value="1"/>
</dbReference>
<evidence type="ECO:0000256" key="2">
    <source>
        <dbReference type="ARBA" id="ARBA00022908"/>
    </source>
</evidence>
<evidence type="ECO:0000259" key="3">
    <source>
        <dbReference type="Pfam" id="PF13356"/>
    </source>
</evidence>
<dbReference type="RefSeq" id="WP_206088965.1">
    <property type="nucleotide sequence ID" value="NZ_CP065053.1"/>
</dbReference>
<dbReference type="InterPro" id="IPR025166">
    <property type="entry name" value="Integrase_DNA_bind_dom"/>
</dbReference>
<organism evidence="4 5">
    <name type="scientific">Massilia antarctica</name>
    <dbReference type="NCBI Taxonomy" id="2765360"/>
    <lineage>
        <taxon>Bacteria</taxon>
        <taxon>Pseudomonadati</taxon>
        <taxon>Pseudomonadota</taxon>
        <taxon>Betaproteobacteria</taxon>
        <taxon>Burkholderiales</taxon>
        <taxon>Oxalobacteraceae</taxon>
        <taxon>Telluria group</taxon>
        <taxon>Massilia</taxon>
    </lineage>
</organism>
<dbReference type="InterPro" id="IPR038488">
    <property type="entry name" value="Integrase_DNA-bd_sf"/>
</dbReference>
<dbReference type="Proteomes" id="UP000662888">
    <property type="component" value="Chromosome"/>
</dbReference>
<evidence type="ECO:0000313" key="5">
    <source>
        <dbReference type="Proteomes" id="UP000662888"/>
    </source>
</evidence>
<keyword evidence="2" id="KW-0229">DNA integration</keyword>
<evidence type="ECO:0000313" key="4">
    <source>
        <dbReference type="EMBL" id="QPI49389.1"/>
    </source>
</evidence>
<feature type="domain" description="Integrase DNA-binding" evidence="3">
    <location>
        <begin position="18"/>
        <end position="102"/>
    </location>
</feature>
<dbReference type="PANTHER" id="PTHR30629">
    <property type="entry name" value="PROPHAGE INTEGRASE"/>
    <property type="match status" value="1"/>
</dbReference>
<proteinExistence type="inferred from homology"/>
<evidence type="ECO:0000256" key="1">
    <source>
        <dbReference type="ARBA" id="ARBA00008857"/>
    </source>
</evidence>
<reference evidence="4 5" key="1">
    <citation type="submission" date="2020-11" db="EMBL/GenBank/DDBJ databases">
        <authorList>
            <person name="Sun Q."/>
        </authorList>
    </citation>
    <scope>NUCLEOTIDE SEQUENCE [LARGE SCALE GENOMIC DNA]</scope>
    <source>
        <strain evidence="4 5">P8398</strain>
    </source>
</reference>
<dbReference type="EMBL" id="CP065053">
    <property type="protein sequence ID" value="QPI49389.1"/>
    <property type="molecule type" value="Genomic_DNA"/>
</dbReference>
<keyword evidence="5" id="KW-1185">Reference proteome</keyword>
<dbReference type="Pfam" id="PF13356">
    <property type="entry name" value="Arm-DNA-bind_3"/>
    <property type="match status" value="1"/>
</dbReference>
<accession>A0AA48WDD0</accession>
<dbReference type="InterPro" id="IPR050808">
    <property type="entry name" value="Phage_Integrase"/>
</dbReference>
<comment type="similarity">
    <text evidence="1">Belongs to the 'phage' integrase family.</text>
</comment>
<name>A0AA48WDD0_9BURK</name>
<protein>
    <submittedName>
        <fullName evidence="4">DUF4102 domain-containing protein</fullName>
    </submittedName>
</protein>